<feature type="domain" description="Sigma-54 factor interaction" evidence="6">
    <location>
        <begin position="191"/>
        <end position="417"/>
    </location>
</feature>
<dbReference type="FunFam" id="3.40.50.300:FF:000006">
    <property type="entry name" value="DNA-binding transcriptional regulator NtrC"/>
    <property type="match status" value="1"/>
</dbReference>
<dbReference type="Pfam" id="PF25601">
    <property type="entry name" value="AAA_lid_14"/>
    <property type="match status" value="1"/>
</dbReference>
<keyword evidence="1" id="KW-0547">Nucleotide-binding</keyword>
<dbReference type="GO" id="GO:0006355">
    <property type="term" value="P:regulation of DNA-templated transcription"/>
    <property type="evidence" value="ECO:0007669"/>
    <property type="project" value="InterPro"/>
</dbReference>
<keyword evidence="3" id="KW-0805">Transcription regulation</keyword>
<dbReference type="Gene3D" id="3.30.450.40">
    <property type="match status" value="1"/>
</dbReference>
<keyword evidence="5" id="KW-0804">Transcription</keyword>
<dbReference type="InterPro" id="IPR003018">
    <property type="entry name" value="GAF"/>
</dbReference>
<dbReference type="InterPro" id="IPR058031">
    <property type="entry name" value="AAA_lid_NorR"/>
</dbReference>
<dbReference type="SUPFAM" id="SSF52540">
    <property type="entry name" value="P-loop containing nucleoside triphosphate hydrolases"/>
    <property type="match status" value="1"/>
</dbReference>
<organism evidence="7">
    <name type="scientific">Caldithrix abyssi</name>
    <dbReference type="NCBI Taxonomy" id="187145"/>
    <lineage>
        <taxon>Bacteria</taxon>
        <taxon>Pseudomonadati</taxon>
        <taxon>Calditrichota</taxon>
        <taxon>Calditrichia</taxon>
        <taxon>Calditrichales</taxon>
        <taxon>Calditrichaceae</taxon>
        <taxon>Caldithrix</taxon>
    </lineage>
</organism>
<dbReference type="InterPro" id="IPR025944">
    <property type="entry name" value="Sigma_54_int_dom_CS"/>
</dbReference>
<dbReference type="Pfam" id="PF13185">
    <property type="entry name" value="GAF_2"/>
    <property type="match status" value="1"/>
</dbReference>
<dbReference type="SMART" id="SM00382">
    <property type="entry name" value="AAA"/>
    <property type="match status" value="1"/>
</dbReference>
<dbReference type="InterPro" id="IPR002078">
    <property type="entry name" value="Sigma_54_int"/>
</dbReference>
<dbReference type="PROSITE" id="PS50045">
    <property type="entry name" value="SIGMA54_INTERACT_4"/>
    <property type="match status" value="1"/>
</dbReference>
<dbReference type="GO" id="GO:0005524">
    <property type="term" value="F:ATP binding"/>
    <property type="evidence" value="ECO:0007669"/>
    <property type="project" value="UniProtKB-KW"/>
</dbReference>
<dbReference type="Pfam" id="PF02954">
    <property type="entry name" value="HTH_8"/>
    <property type="match status" value="1"/>
</dbReference>
<comment type="caution">
    <text evidence="7">The sequence shown here is derived from an EMBL/GenBank/DDBJ whole genome shotgun (WGS) entry which is preliminary data.</text>
</comment>
<dbReference type="PRINTS" id="PR01590">
    <property type="entry name" value="HTHFIS"/>
</dbReference>
<dbReference type="SUPFAM" id="SSF46689">
    <property type="entry name" value="Homeodomain-like"/>
    <property type="match status" value="1"/>
</dbReference>
<dbReference type="Pfam" id="PF00158">
    <property type="entry name" value="Sigma54_activat"/>
    <property type="match status" value="1"/>
</dbReference>
<protein>
    <submittedName>
        <fullName evidence="7">GAF domain-containing protein</fullName>
    </submittedName>
</protein>
<dbReference type="Gene3D" id="3.40.50.300">
    <property type="entry name" value="P-loop containing nucleotide triphosphate hydrolases"/>
    <property type="match status" value="1"/>
</dbReference>
<dbReference type="Gene3D" id="1.10.8.60">
    <property type="match status" value="1"/>
</dbReference>
<reference evidence="7" key="1">
    <citation type="journal article" date="2020" name="mSystems">
        <title>Genome- and Community-Level Interaction Insights into Carbon Utilization and Element Cycling Functions of Hydrothermarchaeota in Hydrothermal Sediment.</title>
        <authorList>
            <person name="Zhou Z."/>
            <person name="Liu Y."/>
            <person name="Xu W."/>
            <person name="Pan J."/>
            <person name="Luo Z.H."/>
            <person name="Li M."/>
        </authorList>
    </citation>
    <scope>NUCLEOTIDE SEQUENCE [LARGE SCALE GENOMIC DNA]</scope>
    <source>
        <strain evidence="7">HyVt-456</strain>
    </source>
</reference>
<dbReference type="InterPro" id="IPR009057">
    <property type="entry name" value="Homeodomain-like_sf"/>
</dbReference>
<dbReference type="GO" id="GO:0043565">
    <property type="term" value="F:sequence-specific DNA binding"/>
    <property type="evidence" value="ECO:0007669"/>
    <property type="project" value="InterPro"/>
</dbReference>
<evidence type="ECO:0000313" key="7">
    <source>
        <dbReference type="EMBL" id="HED10547.1"/>
    </source>
</evidence>
<evidence type="ECO:0000256" key="2">
    <source>
        <dbReference type="ARBA" id="ARBA00022840"/>
    </source>
</evidence>
<evidence type="ECO:0000256" key="4">
    <source>
        <dbReference type="ARBA" id="ARBA00023125"/>
    </source>
</evidence>
<evidence type="ECO:0000259" key="6">
    <source>
        <dbReference type="PROSITE" id="PS50045"/>
    </source>
</evidence>
<name>A0A7V1PVE9_CALAY</name>
<dbReference type="CDD" id="cd00009">
    <property type="entry name" value="AAA"/>
    <property type="match status" value="1"/>
</dbReference>
<keyword evidence="2" id="KW-0067">ATP-binding</keyword>
<evidence type="ECO:0000256" key="5">
    <source>
        <dbReference type="ARBA" id="ARBA00023163"/>
    </source>
</evidence>
<gene>
    <name evidence="7" type="ORF">ENJ10_07645</name>
</gene>
<dbReference type="EMBL" id="DRLD01000213">
    <property type="protein sequence ID" value="HED10547.1"/>
    <property type="molecule type" value="Genomic_DNA"/>
</dbReference>
<dbReference type="PANTHER" id="PTHR32071:SF113">
    <property type="entry name" value="ALGINATE BIOSYNTHESIS TRANSCRIPTIONAL REGULATORY PROTEIN ALGB"/>
    <property type="match status" value="1"/>
</dbReference>
<dbReference type="InterPro" id="IPR003593">
    <property type="entry name" value="AAA+_ATPase"/>
</dbReference>
<dbReference type="Gene3D" id="1.10.10.60">
    <property type="entry name" value="Homeodomain-like"/>
    <property type="match status" value="1"/>
</dbReference>
<dbReference type="InterPro" id="IPR029016">
    <property type="entry name" value="GAF-like_dom_sf"/>
</dbReference>
<dbReference type="InterPro" id="IPR027417">
    <property type="entry name" value="P-loop_NTPase"/>
</dbReference>
<keyword evidence="4" id="KW-0238">DNA-binding</keyword>
<sequence length="484" mass="55026">MSQFDSINLSDLEALHALTEKMATLEDDQDILKTVLKHFVIQIGAEVGAFIYYNRPDDRFEVRLIESTLPVHDETKYFSQTVFRKILESRRAHLSFDTESSDGYSQTKSIVINQIHAILAFPLIINDQVYGIMYFDSRHSRQKFTEESRQLLAFFAPIASLTLARALRGKEIRRENVLLKSRLPQENLPNIIGESNAIHQVTKLVHKVAPTDASVLILGENGVGKDLVAQAIHRLSKRHDKPFMAQFVGNLPASILESELFGYKKGAFTGAHADKMGLFEALDGGTLFLDEISELSPDLQTKLLRVLQNKEIKRLGENIIRKIDVRILAATNKDLKQMIAEGRFREDLYYRLNVISITVPPLRERRDDIPLLARHILTKFSGEEVKEISPAAIKKLMVYNWPGNVRQLENILQRAHIVSEGHVIRENDILLDDMAESMDGTLEELKNKLIRQRIEQFNGNKTLAAKSLDISLRSLQMKAKELGL</sequence>
<dbReference type="Proteomes" id="UP000886005">
    <property type="component" value="Unassembled WGS sequence"/>
</dbReference>
<evidence type="ECO:0000256" key="1">
    <source>
        <dbReference type="ARBA" id="ARBA00022741"/>
    </source>
</evidence>
<dbReference type="AlphaFoldDB" id="A0A7V1PVE9"/>
<proteinExistence type="predicted"/>
<evidence type="ECO:0000256" key="3">
    <source>
        <dbReference type="ARBA" id="ARBA00023015"/>
    </source>
</evidence>
<dbReference type="InterPro" id="IPR002197">
    <property type="entry name" value="HTH_Fis"/>
</dbReference>
<dbReference type="PROSITE" id="PS00688">
    <property type="entry name" value="SIGMA54_INTERACT_3"/>
    <property type="match status" value="1"/>
</dbReference>
<accession>A0A7V1PVE9</accession>
<dbReference type="PANTHER" id="PTHR32071">
    <property type="entry name" value="TRANSCRIPTIONAL REGULATORY PROTEIN"/>
    <property type="match status" value="1"/>
</dbReference>
<dbReference type="SUPFAM" id="SSF55781">
    <property type="entry name" value="GAF domain-like"/>
    <property type="match status" value="1"/>
</dbReference>
<dbReference type="SMART" id="SM00065">
    <property type="entry name" value="GAF"/>
    <property type="match status" value="1"/>
</dbReference>